<protein>
    <recommendedName>
        <fullName evidence="2">ERCC4 domain-containing protein</fullName>
    </recommendedName>
</protein>
<feature type="compositionally biased region" description="Basic and acidic residues" evidence="1">
    <location>
        <begin position="8"/>
        <end position="22"/>
    </location>
</feature>
<dbReference type="GO" id="GO:0006310">
    <property type="term" value="P:DNA recombination"/>
    <property type="evidence" value="ECO:0007669"/>
    <property type="project" value="UniProtKB-ARBA"/>
</dbReference>
<name>A0A7H9AW43_ZYGMR</name>
<accession>A0A7H9AW43</accession>
<feature type="domain" description="ERCC4" evidence="2">
    <location>
        <begin position="353"/>
        <end position="612"/>
    </location>
</feature>
<dbReference type="GO" id="GO:0004518">
    <property type="term" value="F:nuclease activity"/>
    <property type="evidence" value="ECO:0007669"/>
    <property type="project" value="InterPro"/>
</dbReference>
<evidence type="ECO:0000313" key="3">
    <source>
        <dbReference type="EMBL" id="QLG70304.1"/>
    </source>
</evidence>
<dbReference type="EMBL" id="CP058604">
    <property type="protein sequence ID" value="QLG70304.1"/>
    <property type="molecule type" value="Genomic_DNA"/>
</dbReference>
<organism evidence="3 4">
    <name type="scientific">Zygotorulaspora mrakii</name>
    <name type="common">Zygosaccharomyces mrakii</name>
    <dbReference type="NCBI Taxonomy" id="42260"/>
    <lineage>
        <taxon>Eukaryota</taxon>
        <taxon>Fungi</taxon>
        <taxon>Dikarya</taxon>
        <taxon>Ascomycota</taxon>
        <taxon>Saccharomycotina</taxon>
        <taxon>Saccharomycetes</taxon>
        <taxon>Saccharomycetales</taxon>
        <taxon>Saccharomycetaceae</taxon>
        <taxon>Zygotorulaspora</taxon>
    </lineage>
</organism>
<gene>
    <name evidence="3" type="ORF">HG535_0A02420</name>
</gene>
<evidence type="ECO:0000313" key="4">
    <source>
        <dbReference type="Proteomes" id="UP000509704"/>
    </source>
</evidence>
<dbReference type="Proteomes" id="UP000509704">
    <property type="component" value="Chromosome 1"/>
</dbReference>
<dbReference type="AlphaFoldDB" id="A0A7H9AW43"/>
<feature type="region of interest" description="Disordered" evidence="1">
    <location>
        <begin position="1"/>
        <end position="22"/>
    </location>
</feature>
<reference evidence="3 4" key="1">
    <citation type="submission" date="2020-07" db="EMBL/GenBank/DDBJ databases">
        <title>The yeast mating-type switching endonuclease HO is a domesticated member of an unorthodox homing genetic element family.</title>
        <authorList>
            <person name="Coughlan A.Y."/>
            <person name="Lombardi L."/>
            <person name="Braun-Galleani S."/>
            <person name="Martos A.R."/>
            <person name="Galeote V."/>
            <person name="Bigey F."/>
            <person name="Dequin S."/>
            <person name="Byrne K.P."/>
            <person name="Wolfe K.H."/>
        </authorList>
    </citation>
    <scope>NUCLEOTIDE SEQUENCE [LARGE SCALE GENOMIC DNA]</scope>
    <source>
        <strain evidence="3 4">NRRL Y-6702</strain>
    </source>
</reference>
<dbReference type="SMART" id="SM00891">
    <property type="entry name" value="ERCC4"/>
    <property type="match status" value="1"/>
</dbReference>
<sequence>MHNTSRHYNSDEDSKHSSNVTHREIVTILTEEDSERQSNVYPSSPMVLERESQILEIKSVNNGSNTSIELNVPFYQDLSTSIEGDLSTLARNEVTDVNTINRRKRLLDEILDESSSYSGKLNEELYDHTSSCAKNTPPGGGFLRRTKVDSTPAKFGTTLVIEHEGDDVHGCPTRENRCQDSCSSVNFQDLIEAFPLSPICNSAPDYEKCLPIDSRPLTVQEACTTPSNLETTNDLFSKPSQEYELQANKPEIIELSAREFLTERIDKVVSTPSKHEYHTFGPQNSSTSNTSNTIKEPTTSEREIRRLQHYIVQGNCLSRTQSEALVRDWLQRNKSLFKQVNQIHRDNVKARESIVVEIPGYLLEQFEKGEDNIKELLLPATLEAVSNQELPLLRFLRECNSTYDFNNDVYYPSESVTLEETIVMLYYDAQIFFERYRSDKTKLYNDLKSLSSGEKYLIVILSGLNRFKRSLQAQENKRYKNRVQVQLGGSQKGVQSVQIKKRRTFEDLNMTYFDVAQRIQHIDRMWGVKIHTVSSDADFIKTLPNLVSIIGKQRTDPNIRFMRYCHINVKSCKDEKEVLMKSLREINRMPELKASSVVAAYSSFQSLLKDFERREIKSGLDGKHLMTEAMEERLFKLLTCRDPNETIQ</sequence>
<proteinExistence type="predicted"/>
<dbReference type="InterPro" id="IPR006166">
    <property type="entry name" value="ERCC4_domain"/>
</dbReference>
<dbReference type="GeneID" id="59233940"/>
<feature type="region of interest" description="Disordered" evidence="1">
    <location>
        <begin position="273"/>
        <end position="300"/>
    </location>
</feature>
<keyword evidence="4" id="KW-1185">Reference proteome</keyword>
<dbReference type="GO" id="GO:0003677">
    <property type="term" value="F:DNA binding"/>
    <property type="evidence" value="ECO:0007669"/>
    <property type="project" value="InterPro"/>
</dbReference>
<dbReference type="RefSeq" id="XP_037142032.1">
    <property type="nucleotide sequence ID" value="XM_037286137.1"/>
</dbReference>
<evidence type="ECO:0000256" key="1">
    <source>
        <dbReference type="SAM" id="MobiDB-lite"/>
    </source>
</evidence>
<evidence type="ECO:0000259" key="2">
    <source>
        <dbReference type="SMART" id="SM00891"/>
    </source>
</evidence>
<dbReference type="GO" id="GO:0061982">
    <property type="term" value="P:meiosis I cell cycle process"/>
    <property type="evidence" value="ECO:0007669"/>
    <property type="project" value="UniProtKB-ARBA"/>
</dbReference>
<dbReference type="KEGG" id="zmk:HG535_0A02420"/>
<dbReference type="Pfam" id="PF02732">
    <property type="entry name" value="ERCC4"/>
    <property type="match status" value="1"/>
</dbReference>
<dbReference type="OrthoDB" id="343092at2759"/>
<feature type="compositionally biased region" description="Low complexity" evidence="1">
    <location>
        <begin position="284"/>
        <end position="293"/>
    </location>
</feature>